<evidence type="ECO:0000256" key="8">
    <source>
        <dbReference type="SAM" id="MobiDB-lite"/>
    </source>
</evidence>
<keyword evidence="4 7" id="KW-0430">Lectin</keyword>
<keyword evidence="6" id="KW-1015">Disulfide bond</keyword>
<evidence type="ECO:0000256" key="5">
    <source>
        <dbReference type="ARBA" id="ARBA00022824"/>
    </source>
</evidence>
<comment type="subcellular location">
    <subcellularLocation>
        <location evidence="1 7">Endoplasmic reticulum membrane</location>
        <topology evidence="1 7">Peripheral membrane protein</topology>
        <orientation evidence="1 7">Lumenal side</orientation>
    </subcellularLocation>
</comment>
<dbReference type="GO" id="GO:0005789">
    <property type="term" value="C:endoplasmic reticulum membrane"/>
    <property type="evidence" value="ECO:0007669"/>
    <property type="project" value="UniProtKB-SubCell"/>
</dbReference>
<feature type="domain" description="MRH" evidence="10">
    <location>
        <begin position="145"/>
        <end position="284"/>
    </location>
</feature>
<dbReference type="InterPro" id="IPR045149">
    <property type="entry name" value="OS-9-like"/>
</dbReference>
<dbReference type="Gene3D" id="2.70.130.10">
    <property type="entry name" value="Mannose-6-phosphate receptor binding domain"/>
    <property type="match status" value="1"/>
</dbReference>
<evidence type="ECO:0000256" key="3">
    <source>
        <dbReference type="ARBA" id="ARBA00022729"/>
    </source>
</evidence>
<reference evidence="12" key="1">
    <citation type="journal article" date="2014" name="Genome Announc.">
        <title>Genome sequence and annotation of Acremonium chrysogenum, producer of the beta-lactam antibiotic cephalosporin C.</title>
        <authorList>
            <person name="Terfehr D."/>
            <person name="Dahlmann T.A."/>
            <person name="Specht T."/>
            <person name="Zadra I."/>
            <person name="Kuernsteiner H."/>
            <person name="Kueck U."/>
        </authorList>
    </citation>
    <scope>NUCLEOTIDE SEQUENCE [LARGE SCALE GENOMIC DNA]</scope>
    <source>
        <strain evidence="12">ATCC 11550 / CBS 779.69 / DSM 880 / IAM 14645 / JCM 23072 / IMI 49137</strain>
    </source>
</reference>
<dbReference type="STRING" id="857340.A0A086SXA4"/>
<comment type="function">
    <text evidence="7">Lectin involved in the quality control of the secretory pathway. As a member of the endoplasmic reticulum-associated degradation lumenal (ERAD-L) surveillance system, targets misfolded endoplasmic reticulum lumenal glycoproteins for degradation.</text>
</comment>
<accession>A0A086SXA4</accession>
<comment type="similarity">
    <text evidence="2 7">Belongs to the OS-9 family.</text>
</comment>
<feature type="region of interest" description="Disordered" evidence="8">
    <location>
        <begin position="53"/>
        <end position="85"/>
    </location>
</feature>
<gene>
    <name evidence="11" type="ORF">ACRE_075340</name>
</gene>
<dbReference type="Pfam" id="PF07915">
    <property type="entry name" value="PRKCSH"/>
    <property type="match status" value="1"/>
</dbReference>
<feature type="region of interest" description="Disordered" evidence="8">
    <location>
        <begin position="449"/>
        <end position="487"/>
    </location>
</feature>
<feature type="chain" id="PRO_5001815121" description="Endoplasmic reticulum lectin" evidence="9">
    <location>
        <begin position="20"/>
        <end position="487"/>
    </location>
</feature>
<feature type="compositionally biased region" description="Basic and acidic residues" evidence="8">
    <location>
        <begin position="464"/>
        <end position="487"/>
    </location>
</feature>
<dbReference type="PANTHER" id="PTHR15414">
    <property type="entry name" value="OS-9-RELATED"/>
    <property type="match status" value="1"/>
</dbReference>
<dbReference type="InterPro" id="IPR044865">
    <property type="entry name" value="MRH_dom"/>
</dbReference>
<dbReference type="InterPro" id="IPR009011">
    <property type="entry name" value="Man6P_isomerase_rcpt-bd_dom_sf"/>
</dbReference>
<keyword evidence="3 9" id="KW-0732">Signal</keyword>
<evidence type="ECO:0000256" key="1">
    <source>
        <dbReference type="ARBA" id="ARBA00004367"/>
    </source>
</evidence>
<dbReference type="GO" id="GO:0030970">
    <property type="term" value="P:retrograde protein transport, ER to cytosol"/>
    <property type="evidence" value="ECO:0007669"/>
    <property type="project" value="TreeGrafter"/>
</dbReference>
<evidence type="ECO:0000256" key="4">
    <source>
        <dbReference type="ARBA" id="ARBA00022734"/>
    </source>
</evidence>
<keyword evidence="12" id="KW-1185">Reference proteome</keyword>
<dbReference type="PROSITE" id="PS51914">
    <property type="entry name" value="MRH"/>
    <property type="match status" value="1"/>
</dbReference>
<organism evidence="11 12">
    <name type="scientific">Hapsidospora chrysogenum (strain ATCC 11550 / CBS 779.69 / DSM 880 / IAM 14645 / JCM 23072 / IMI 49137)</name>
    <name type="common">Acremonium chrysogenum</name>
    <dbReference type="NCBI Taxonomy" id="857340"/>
    <lineage>
        <taxon>Eukaryota</taxon>
        <taxon>Fungi</taxon>
        <taxon>Dikarya</taxon>
        <taxon>Ascomycota</taxon>
        <taxon>Pezizomycotina</taxon>
        <taxon>Sordariomycetes</taxon>
        <taxon>Hypocreomycetidae</taxon>
        <taxon>Hypocreales</taxon>
        <taxon>Bionectriaceae</taxon>
        <taxon>Hapsidospora</taxon>
    </lineage>
</organism>
<dbReference type="PANTHER" id="PTHR15414:SF0">
    <property type="entry name" value="ENDOPLASMIC RETICULUM LECTIN 1"/>
    <property type="match status" value="1"/>
</dbReference>
<comment type="caution">
    <text evidence="11">The sequence shown here is derived from an EMBL/GenBank/DDBJ whole genome shotgun (WGS) entry which is preliminary data.</text>
</comment>
<evidence type="ECO:0000256" key="9">
    <source>
        <dbReference type="SAM" id="SignalP"/>
    </source>
</evidence>
<feature type="compositionally biased region" description="Polar residues" evidence="8">
    <location>
        <begin position="56"/>
        <end position="69"/>
    </location>
</feature>
<name>A0A086SXA4_HAPC1</name>
<keyword evidence="5 7" id="KW-0256">Endoplasmic reticulum</keyword>
<evidence type="ECO:0000256" key="6">
    <source>
        <dbReference type="ARBA" id="ARBA00023157"/>
    </source>
</evidence>
<evidence type="ECO:0000313" key="12">
    <source>
        <dbReference type="Proteomes" id="UP000029964"/>
    </source>
</evidence>
<dbReference type="Proteomes" id="UP000029964">
    <property type="component" value="Unassembled WGS sequence"/>
</dbReference>
<dbReference type="EMBL" id="JPKY01000116">
    <property type="protein sequence ID" value="KFH41736.1"/>
    <property type="molecule type" value="Genomic_DNA"/>
</dbReference>
<protein>
    <recommendedName>
        <fullName evidence="7">Endoplasmic reticulum lectin</fullName>
    </recommendedName>
    <alternativeName>
        <fullName evidence="7">Protein OS-9 homolog</fullName>
    </alternativeName>
</protein>
<evidence type="ECO:0000259" key="10">
    <source>
        <dbReference type="PROSITE" id="PS51914"/>
    </source>
</evidence>
<sequence length="487" mass="53517">MRRINLALLALLQLGGARARSFSVHDDLQAFPQFDVVFSDNWLFDRDAKSLMSGVPPQSTTHTSELSRATTHDGQGSEGGGRDEGANREYKVMKLAGQEYLCTIPVVQPASPENQTATELARAEEAKELSRATASGWELLGELNSRCLYFGSGWWTYKFCKNREIVQFHAAGVTAPGQPPRRDQSTDEFVLGSVPAIPMSSSHNQQRDTETKPLPAEVHVKGDQRYLVQRLEGGTICDLTGRERTIEVQYHCVPGMKEARISWIKEVTICAYLMVVNTPKLCDDPAFLPPKETTANPITCQLIVGNDATPPFLDQEESKAEKAAVQGGNGESVPLMAHVPDKVVGGVVVGGRNILSSGDEEGKPPVKLNTPRNDVFPDPAGDVEDIVELVAEAASKTKGGKVEILGLDELVDLEVDPQVIDEMREEIERLAGEHGWRIDIVDLGNEREIRGYVEGQEEEGEPQDESKDNKAKDKSQEGSEERFKDEL</sequence>
<keyword evidence="7" id="KW-0472">Membrane</keyword>
<dbReference type="InterPro" id="IPR012913">
    <property type="entry name" value="OS9-like_dom"/>
</dbReference>
<evidence type="ECO:0000313" key="11">
    <source>
        <dbReference type="EMBL" id="KFH41736.1"/>
    </source>
</evidence>
<dbReference type="GO" id="GO:0005788">
    <property type="term" value="C:endoplasmic reticulum lumen"/>
    <property type="evidence" value="ECO:0007669"/>
    <property type="project" value="UniProtKB-UniRule"/>
</dbReference>
<feature type="region of interest" description="Disordered" evidence="8">
    <location>
        <begin position="355"/>
        <end position="379"/>
    </location>
</feature>
<feature type="signal peptide" evidence="9">
    <location>
        <begin position="1"/>
        <end position="19"/>
    </location>
</feature>
<dbReference type="AlphaFoldDB" id="A0A086SXA4"/>
<dbReference type="GO" id="GO:0030246">
    <property type="term" value="F:carbohydrate binding"/>
    <property type="evidence" value="ECO:0007669"/>
    <property type="project" value="UniProtKB-UniRule"/>
</dbReference>
<proteinExistence type="inferred from homology"/>
<dbReference type="OrthoDB" id="448954at2759"/>
<evidence type="ECO:0000256" key="7">
    <source>
        <dbReference type="RuleBase" id="RU369099"/>
    </source>
</evidence>
<dbReference type="HOGENOM" id="CLU_025069_0_0_1"/>
<evidence type="ECO:0000256" key="2">
    <source>
        <dbReference type="ARBA" id="ARBA00009918"/>
    </source>
</evidence>
<dbReference type="GO" id="GO:0030968">
    <property type="term" value="P:endoplasmic reticulum unfolded protein response"/>
    <property type="evidence" value="ECO:0007669"/>
    <property type="project" value="UniProtKB-UniRule"/>
</dbReference>